<evidence type="ECO:0000256" key="7">
    <source>
        <dbReference type="ARBA" id="ARBA00023242"/>
    </source>
</evidence>
<feature type="region of interest" description="Disordered" evidence="8">
    <location>
        <begin position="23"/>
        <end position="171"/>
    </location>
</feature>
<gene>
    <name evidence="10" type="ORF">CSSPJE1EN1_LOCUS19318</name>
</gene>
<dbReference type="Pfam" id="PF04696">
    <property type="entry name" value="Pinin_SDK_memA"/>
    <property type="match status" value="1"/>
</dbReference>
<protein>
    <recommendedName>
        <fullName evidence="9">Pinin/SDK/MemA protein domain-containing protein</fullName>
    </recommendedName>
</protein>
<proteinExistence type="inferred from homology"/>
<keyword evidence="11" id="KW-1185">Reference proteome</keyword>
<sequence>MARGLALAQSAEDLRREIEELHRQQREITERLRDPRGLRKGGLPGGNARNSGLNAPLGRNASHQGFIRRGEDFNIEDQPPKKRRLLSAVVKVEDEEDTVAEKEKEKEGLDEEQTEKEDADDENDVADRRPTLQRNYNADDSHPLSSEQETLPAEPLPRVLPKTNDPNIAKRNRRMFGALIGTLEKFRQEDKKLSGSEAFMRRTDSLKRAEQKAQEESERLRQQEREQLAERRKNDLMLRAKLAAQADEKQLELLFLQWTEHHTHLFSFLRTTAEPAIYFMPAKPSEETDKLFQESQQGLEEWKIKCRNELNEYQKQIAADHLANMELEIERWQSRQAINVSNTHTESDNGRDEGGDPFKSYHTIREHSQGEENIEDGIGQVMAMDKDEEPANVDGEVGEVLLYREDPEETENLEVKGGRSGDGTLNGI</sequence>
<feature type="region of interest" description="Disordered" evidence="8">
    <location>
        <begin position="191"/>
        <end position="227"/>
    </location>
</feature>
<dbReference type="PANTHER" id="PTHR12707:SF0">
    <property type="entry name" value="PININ"/>
    <property type="match status" value="1"/>
</dbReference>
<dbReference type="EMBL" id="OZ020100">
    <property type="protein sequence ID" value="CAK9273840.1"/>
    <property type="molecule type" value="Genomic_DNA"/>
</dbReference>
<feature type="domain" description="Pinin/SDK/MemA protein" evidence="9">
    <location>
        <begin position="170"/>
        <end position="297"/>
    </location>
</feature>
<feature type="compositionally biased region" description="Basic and acidic residues" evidence="8">
    <location>
        <begin position="23"/>
        <end position="37"/>
    </location>
</feature>
<evidence type="ECO:0000256" key="8">
    <source>
        <dbReference type="SAM" id="MobiDB-lite"/>
    </source>
</evidence>
<dbReference type="PANTHER" id="PTHR12707">
    <property type="entry name" value="PINN"/>
    <property type="match status" value="1"/>
</dbReference>
<feature type="region of interest" description="Disordered" evidence="8">
    <location>
        <begin position="389"/>
        <end position="428"/>
    </location>
</feature>
<keyword evidence="4" id="KW-0805">Transcription regulation</keyword>
<keyword evidence="6" id="KW-0508">mRNA splicing</keyword>
<evidence type="ECO:0000256" key="2">
    <source>
        <dbReference type="ARBA" id="ARBA00010386"/>
    </source>
</evidence>
<keyword evidence="7" id="KW-0539">Nucleus</keyword>
<keyword evidence="5" id="KW-0804">Transcription</keyword>
<dbReference type="InterPro" id="IPR039853">
    <property type="entry name" value="Pinin"/>
</dbReference>
<feature type="compositionally biased region" description="Acidic residues" evidence="8">
    <location>
        <begin position="108"/>
        <end position="124"/>
    </location>
</feature>
<evidence type="ECO:0000256" key="5">
    <source>
        <dbReference type="ARBA" id="ARBA00023163"/>
    </source>
</evidence>
<evidence type="ECO:0000256" key="6">
    <source>
        <dbReference type="ARBA" id="ARBA00023187"/>
    </source>
</evidence>
<evidence type="ECO:0000313" key="10">
    <source>
        <dbReference type="EMBL" id="CAK9273840.1"/>
    </source>
</evidence>
<evidence type="ECO:0000313" key="11">
    <source>
        <dbReference type="Proteomes" id="UP001497444"/>
    </source>
</evidence>
<evidence type="ECO:0000256" key="4">
    <source>
        <dbReference type="ARBA" id="ARBA00023015"/>
    </source>
</evidence>
<comment type="similarity">
    <text evidence="2">Belongs to the pinin family.</text>
</comment>
<evidence type="ECO:0000256" key="3">
    <source>
        <dbReference type="ARBA" id="ARBA00022664"/>
    </source>
</evidence>
<dbReference type="Proteomes" id="UP001497444">
    <property type="component" value="Chromosome 5"/>
</dbReference>
<keyword evidence="3" id="KW-0507">mRNA processing</keyword>
<dbReference type="InterPro" id="IPR006786">
    <property type="entry name" value="Pinin_SDK_MemA"/>
</dbReference>
<reference evidence="10" key="1">
    <citation type="submission" date="2024-02" db="EMBL/GenBank/DDBJ databases">
        <authorList>
            <consortium name="ELIXIR-Norway"/>
            <consortium name="Elixir Norway"/>
        </authorList>
    </citation>
    <scope>NUCLEOTIDE SEQUENCE</scope>
</reference>
<evidence type="ECO:0000259" key="9">
    <source>
        <dbReference type="Pfam" id="PF04696"/>
    </source>
</evidence>
<comment type="subcellular location">
    <subcellularLocation>
        <location evidence="1">Nucleus</location>
    </subcellularLocation>
</comment>
<organism evidence="10 11">
    <name type="scientific">Sphagnum jensenii</name>
    <dbReference type="NCBI Taxonomy" id="128206"/>
    <lineage>
        <taxon>Eukaryota</taxon>
        <taxon>Viridiplantae</taxon>
        <taxon>Streptophyta</taxon>
        <taxon>Embryophyta</taxon>
        <taxon>Bryophyta</taxon>
        <taxon>Sphagnophytina</taxon>
        <taxon>Sphagnopsida</taxon>
        <taxon>Sphagnales</taxon>
        <taxon>Sphagnaceae</taxon>
        <taxon>Sphagnum</taxon>
    </lineage>
</organism>
<evidence type="ECO:0000256" key="1">
    <source>
        <dbReference type="ARBA" id="ARBA00004123"/>
    </source>
</evidence>
<name>A0ABP0X654_9BRYO</name>
<accession>A0ABP0X654</accession>